<dbReference type="Gene3D" id="2.10.70.10">
    <property type="entry name" value="Complement Module, domain 1"/>
    <property type="match status" value="1"/>
</dbReference>
<dbReference type="InterPro" id="IPR000436">
    <property type="entry name" value="Sushi_SCR_CCP_dom"/>
</dbReference>
<proteinExistence type="predicted"/>
<reference evidence="7 8" key="1">
    <citation type="submission" date="2022-12" db="EMBL/GenBank/DDBJ databases">
        <title>Chromosome-level genome assembly of true bugs.</title>
        <authorList>
            <person name="Ma L."/>
            <person name="Li H."/>
        </authorList>
    </citation>
    <scope>NUCLEOTIDE SEQUENCE [LARGE SCALE GENOMIC DNA]</scope>
    <source>
        <strain evidence="7">Lab_2022b</strain>
    </source>
</reference>
<evidence type="ECO:0000256" key="2">
    <source>
        <dbReference type="ARBA" id="ARBA00022737"/>
    </source>
</evidence>
<comment type="caution">
    <text evidence="7">The sequence shown here is derived from an EMBL/GenBank/DDBJ whole genome shotgun (WGS) entry which is preliminary data.</text>
</comment>
<comment type="caution">
    <text evidence="5">Lacks conserved residue(s) required for the propagation of feature annotation.</text>
</comment>
<dbReference type="PROSITE" id="PS50923">
    <property type="entry name" value="SUSHI"/>
    <property type="match status" value="1"/>
</dbReference>
<sequence length="82" mass="9167">MTVKISENTIGRWSGTVPTCEPILCPRLEPDDPRLIITPHNTTYGSRVLFSCPWGYKLQGQPGIECHLDSAWSAPLPTCQRK</sequence>
<dbReference type="InterPro" id="IPR050350">
    <property type="entry name" value="Compl-Cell_Adhes-Reg"/>
</dbReference>
<keyword evidence="8" id="KW-1185">Reference proteome</keyword>
<name>A0AAW1CKQ3_9HEMI</name>
<evidence type="ECO:0000259" key="6">
    <source>
        <dbReference type="PROSITE" id="PS50923"/>
    </source>
</evidence>
<dbReference type="EMBL" id="JAPXFL010000011">
    <property type="protein sequence ID" value="KAK9499528.1"/>
    <property type="molecule type" value="Genomic_DNA"/>
</dbReference>
<evidence type="ECO:0000313" key="8">
    <source>
        <dbReference type="Proteomes" id="UP001461498"/>
    </source>
</evidence>
<dbReference type="SUPFAM" id="SSF57535">
    <property type="entry name" value="Complement control module/SCR domain"/>
    <property type="match status" value="1"/>
</dbReference>
<keyword evidence="3 5" id="KW-1015">Disulfide bond</keyword>
<dbReference type="Proteomes" id="UP001461498">
    <property type="component" value="Unassembled WGS sequence"/>
</dbReference>
<dbReference type="PANTHER" id="PTHR19325">
    <property type="entry name" value="COMPLEMENT COMPONENT-RELATED SUSHI DOMAIN-CONTAINING"/>
    <property type="match status" value="1"/>
</dbReference>
<evidence type="ECO:0000256" key="3">
    <source>
        <dbReference type="ARBA" id="ARBA00023157"/>
    </source>
</evidence>
<evidence type="ECO:0000313" key="7">
    <source>
        <dbReference type="EMBL" id="KAK9499528.1"/>
    </source>
</evidence>
<accession>A0AAW1CKQ3</accession>
<dbReference type="SMART" id="SM00032">
    <property type="entry name" value="CCP"/>
    <property type="match status" value="1"/>
</dbReference>
<keyword evidence="2" id="KW-0677">Repeat</keyword>
<protein>
    <recommendedName>
        <fullName evidence="6">Sushi domain-containing protein</fullName>
    </recommendedName>
</protein>
<feature type="domain" description="Sushi" evidence="6">
    <location>
        <begin position="23"/>
        <end position="81"/>
    </location>
</feature>
<keyword evidence="4" id="KW-0325">Glycoprotein</keyword>
<dbReference type="Pfam" id="PF00084">
    <property type="entry name" value="Sushi"/>
    <property type="match status" value="1"/>
</dbReference>
<evidence type="ECO:0000256" key="5">
    <source>
        <dbReference type="PROSITE-ProRule" id="PRU00302"/>
    </source>
</evidence>
<feature type="disulfide bond" evidence="5">
    <location>
        <begin position="52"/>
        <end position="79"/>
    </location>
</feature>
<evidence type="ECO:0000256" key="1">
    <source>
        <dbReference type="ARBA" id="ARBA00022659"/>
    </source>
</evidence>
<evidence type="ECO:0000256" key="4">
    <source>
        <dbReference type="ARBA" id="ARBA00023180"/>
    </source>
</evidence>
<organism evidence="7 8">
    <name type="scientific">Rhynocoris fuscipes</name>
    <dbReference type="NCBI Taxonomy" id="488301"/>
    <lineage>
        <taxon>Eukaryota</taxon>
        <taxon>Metazoa</taxon>
        <taxon>Ecdysozoa</taxon>
        <taxon>Arthropoda</taxon>
        <taxon>Hexapoda</taxon>
        <taxon>Insecta</taxon>
        <taxon>Pterygota</taxon>
        <taxon>Neoptera</taxon>
        <taxon>Paraneoptera</taxon>
        <taxon>Hemiptera</taxon>
        <taxon>Heteroptera</taxon>
        <taxon>Panheteroptera</taxon>
        <taxon>Cimicomorpha</taxon>
        <taxon>Reduviidae</taxon>
        <taxon>Harpactorinae</taxon>
        <taxon>Harpactorini</taxon>
        <taxon>Rhynocoris</taxon>
    </lineage>
</organism>
<keyword evidence="1 5" id="KW-0768">Sushi</keyword>
<dbReference type="InterPro" id="IPR035976">
    <property type="entry name" value="Sushi/SCR/CCP_sf"/>
</dbReference>
<dbReference type="PANTHER" id="PTHR19325:SF575">
    <property type="entry name" value="LOCOMOTION-RELATED PROTEIN HIKARU GENKI"/>
    <property type="match status" value="1"/>
</dbReference>
<dbReference type="CDD" id="cd00033">
    <property type="entry name" value="CCP"/>
    <property type="match status" value="1"/>
</dbReference>
<dbReference type="AlphaFoldDB" id="A0AAW1CKQ3"/>
<gene>
    <name evidence="7" type="ORF">O3M35_002549</name>
</gene>